<dbReference type="Proteomes" id="UP000006103">
    <property type="component" value="Plasmid PBr_lp36"/>
</dbReference>
<dbReference type="EMBL" id="CP001302">
    <property type="protein sequence ID" value="ACL34486.1"/>
    <property type="molecule type" value="Genomic_DNA"/>
</dbReference>
<keyword evidence="1" id="KW-0614">Plasmid</keyword>
<keyword evidence="2" id="KW-1185">Reference proteome</keyword>
<gene>
    <name evidence="1" type="ORF">BGAPBR_K0016</name>
</gene>
<organism evidence="1 2">
    <name type="scientific">Borreliella garinii PBr</name>
    <dbReference type="NCBI Taxonomy" id="498743"/>
    <lineage>
        <taxon>Bacteria</taxon>
        <taxon>Pseudomonadati</taxon>
        <taxon>Spirochaetota</taxon>
        <taxon>Spirochaetia</taxon>
        <taxon>Spirochaetales</taxon>
        <taxon>Borreliaceae</taxon>
        <taxon>Borreliella</taxon>
    </lineage>
</organism>
<reference evidence="1 2" key="1">
    <citation type="journal article" date="2011" name="J. Bacteriol.">
        <title>Whole-genome sequences of two Borrelia afzelii and two Borrelia garinii Lyme disease agent isolates.</title>
        <authorList>
            <person name="Casjens S.R."/>
            <person name="Mongodin E.F."/>
            <person name="Qiu W.-G."/>
            <person name="Dunn J.J."/>
            <person name="Luft B.J."/>
            <person name="Fraser-Liggett C.M."/>
            <person name="Schutzer S.E."/>
        </authorList>
    </citation>
    <scope>NUCLEOTIDE SEQUENCE [LARGE SCALE GENOMIC DNA]</scope>
    <source>
        <strain evidence="1 2">PBr</strain>
    </source>
</reference>
<protein>
    <submittedName>
        <fullName evidence="1">Uncharacterized protein</fullName>
    </submittedName>
</protein>
<proteinExistence type="predicted"/>
<accession>B8F0P9</accession>
<sequence length="37" mass="4145">MVVYINIIFNEVNGEDIDQTSGINILKVSHRGCLILL</sequence>
<geneLocation type="plasmid" evidence="1 2">
    <name>PBr_lp36</name>
</geneLocation>
<evidence type="ECO:0000313" key="2">
    <source>
        <dbReference type="Proteomes" id="UP000006103"/>
    </source>
</evidence>
<name>B8F0P9_BORGR</name>
<evidence type="ECO:0000313" key="1">
    <source>
        <dbReference type="EMBL" id="ACL34486.1"/>
    </source>
</evidence>
<dbReference type="AlphaFoldDB" id="B8F0P9"/>